<accession>A0A922SB03</accession>
<sequence length="397" mass="45620">MALKCAGCKQIVTKTDYLTCSLCNSIYDLECANIKNEHFKKMMVTETIESWICVACYCKIPKRGNINTPIRPQEHNSRQITSPLEINNVTIRRTMKPMNDTTTSLDLSLLGDTIGAQDEGTTLQSNTPTELTLQNIGEMIMLRLKENNEAIITKLRDTIQMELNKAITKLRQDFERETSSLQKQNEERKNDIQHIYKKIENLKTENEKLKAEIENLKTQTNTYQTNCSESYSKKIVLYGFEEYYKEPVNNLHIRLINLFREFMNVDLMGYIEEAYRIGKPSSKNRPLVIEILKVQDYDSNDSVADPTYLIPNQQENELSSITRLVTYQLDEVSTLQEPSTSNRSTTSTIPRPKSPATDTTSESLIVFPTTSSVRRIITYGQPRALIDQDQIELPQEM</sequence>
<proteinExistence type="predicted"/>
<feature type="coiled-coil region" evidence="1">
    <location>
        <begin position="167"/>
        <end position="226"/>
    </location>
</feature>
<evidence type="ECO:0000313" key="4">
    <source>
        <dbReference type="Proteomes" id="UP000814243"/>
    </source>
</evidence>
<evidence type="ECO:0000313" key="3">
    <source>
        <dbReference type="EMBL" id="KAH9631127.1"/>
    </source>
</evidence>
<reference evidence="3" key="1">
    <citation type="journal article" date="2021" name="G3 (Bethesda)">
        <title>Genome and transcriptome analysis of the beet armyworm Spodoptera exigua reveals targets for pest control. .</title>
        <authorList>
            <person name="Simon S."/>
            <person name="Breeschoten T."/>
            <person name="Jansen H.J."/>
            <person name="Dirks R.P."/>
            <person name="Schranz M.E."/>
            <person name="Ros V.I.D."/>
        </authorList>
    </citation>
    <scope>NUCLEOTIDE SEQUENCE</scope>
    <source>
        <strain evidence="3">TB_SE_WUR_2020</strain>
    </source>
</reference>
<protein>
    <recommendedName>
        <fullName evidence="5">Zinc finger PHD-type domain-containing protein</fullName>
    </recommendedName>
</protein>
<keyword evidence="1" id="KW-0175">Coiled coil</keyword>
<gene>
    <name evidence="3" type="ORF">HF086_001062</name>
</gene>
<dbReference type="SUPFAM" id="SSF57903">
    <property type="entry name" value="FYVE/PHD zinc finger"/>
    <property type="match status" value="1"/>
</dbReference>
<name>A0A922SB03_SPOEX</name>
<evidence type="ECO:0000256" key="2">
    <source>
        <dbReference type="SAM" id="MobiDB-lite"/>
    </source>
</evidence>
<dbReference type="InterPro" id="IPR011011">
    <property type="entry name" value="Znf_FYVE_PHD"/>
</dbReference>
<dbReference type="Gene3D" id="1.20.5.1700">
    <property type="match status" value="1"/>
</dbReference>
<evidence type="ECO:0008006" key="5">
    <source>
        <dbReference type="Google" id="ProtNLM"/>
    </source>
</evidence>
<dbReference type="AlphaFoldDB" id="A0A922SB03"/>
<feature type="compositionally biased region" description="Polar residues" evidence="2">
    <location>
        <begin position="332"/>
        <end position="349"/>
    </location>
</feature>
<feature type="region of interest" description="Disordered" evidence="2">
    <location>
        <begin position="332"/>
        <end position="363"/>
    </location>
</feature>
<evidence type="ECO:0000256" key="1">
    <source>
        <dbReference type="SAM" id="Coils"/>
    </source>
</evidence>
<dbReference type="EMBL" id="JACEFF010000775">
    <property type="protein sequence ID" value="KAH9631127.1"/>
    <property type="molecule type" value="Genomic_DNA"/>
</dbReference>
<dbReference type="Proteomes" id="UP000814243">
    <property type="component" value="Unassembled WGS sequence"/>
</dbReference>
<comment type="caution">
    <text evidence="3">The sequence shown here is derived from an EMBL/GenBank/DDBJ whole genome shotgun (WGS) entry which is preliminary data.</text>
</comment>
<organism evidence="3 4">
    <name type="scientific">Spodoptera exigua</name>
    <name type="common">Beet armyworm</name>
    <name type="synonym">Noctua fulgens</name>
    <dbReference type="NCBI Taxonomy" id="7107"/>
    <lineage>
        <taxon>Eukaryota</taxon>
        <taxon>Metazoa</taxon>
        <taxon>Ecdysozoa</taxon>
        <taxon>Arthropoda</taxon>
        <taxon>Hexapoda</taxon>
        <taxon>Insecta</taxon>
        <taxon>Pterygota</taxon>
        <taxon>Neoptera</taxon>
        <taxon>Endopterygota</taxon>
        <taxon>Lepidoptera</taxon>
        <taxon>Glossata</taxon>
        <taxon>Ditrysia</taxon>
        <taxon>Noctuoidea</taxon>
        <taxon>Noctuidae</taxon>
        <taxon>Amphipyrinae</taxon>
        <taxon>Spodoptera</taxon>
    </lineage>
</organism>